<evidence type="ECO:0000256" key="3">
    <source>
        <dbReference type="ARBA" id="ARBA00022475"/>
    </source>
</evidence>
<keyword evidence="4 9" id="KW-0812">Transmembrane</keyword>
<keyword evidence="7" id="KW-0675">Receptor</keyword>
<dbReference type="InterPro" id="IPR001320">
    <property type="entry name" value="Iontro_rcpt_C"/>
</dbReference>
<dbReference type="Proteomes" id="UP001153148">
    <property type="component" value="Unassembled WGS sequence"/>
</dbReference>
<evidence type="ECO:0000256" key="9">
    <source>
        <dbReference type="SAM" id="Phobius"/>
    </source>
</evidence>
<evidence type="ECO:0000256" key="1">
    <source>
        <dbReference type="ARBA" id="ARBA00004651"/>
    </source>
</evidence>
<evidence type="ECO:0000259" key="10">
    <source>
        <dbReference type="Pfam" id="PF00060"/>
    </source>
</evidence>
<feature type="transmembrane region" description="Helical" evidence="9">
    <location>
        <begin position="82"/>
        <end position="103"/>
    </location>
</feature>
<evidence type="ECO:0000256" key="6">
    <source>
        <dbReference type="ARBA" id="ARBA00023136"/>
    </source>
</evidence>
<keyword evidence="8" id="KW-0325">Glycoprotein</keyword>
<keyword evidence="12" id="KW-1185">Reference proteome</keyword>
<evidence type="ECO:0000256" key="8">
    <source>
        <dbReference type="ARBA" id="ARBA00023180"/>
    </source>
</evidence>
<comment type="caution">
    <text evidence="11">The sequence shown here is derived from an EMBL/GenBank/DDBJ whole genome shotgun (WGS) entry which is preliminary data.</text>
</comment>
<keyword evidence="6 9" id="KW-0472">Membrane</keyword>
<keyword evidence="3" id="KW-1003">Cell membrane</keyword>
<organism evidence="11 12">
    <name type="scientific">Timema podura</name>
    <name type="common">Walking stick</name>
    <dbReference type="NCBI Taxonomy" id="61482"/>
    <lineage>
        <taxon>Eukaryota</taxon>
        <taxon>Metazoa</taxon>
        <taxon>Ecdysozoa</taxon>
        <taxon>Arthropoda</taxon>
        <taxon>Hexapoda</taxon>
        <taxon>Insecta</taxon>
        <taxon>Pterygota</taxon>
        <taxon>Neoptera</taxon>
        <taxon>Polyneoptera</taxon>
        <taxon>Phasmatodea</taxon>
        <taxon>Timematodea</taxon>
        <taxon>Timematoidea</taxon>
        <taxon>Timematidae</taxon>
        <taxon>Timema</taxon>
    </lineage>
</organism>
<dbReference type="InterPro" id="IPR052192">
    <property type="entry name" value="Insect_Ionotropic_Sensory_Rcpt"/>
</dbReference>
<gene>
    <name evidence="11" type="ORF">TPAB3V08_LOCUS6377</name>
</gene>
<evidence type="ECO:0000256" key="2">
    <source>
        <dbReference type="ARBA" id="ARBA00008685"/>
    </source>
</evidence>
<dbReference type="Pfam" id="PF00060">
    <property type="entry name" value="Lig_chan"/>
    <property type="match status" value="1"/>
</dbReference>
<reference evidence="11" key="1">
    <citation type="submission" date="2021-03" db="EMBL/GenBank/DDBJ databases">
        <authorList>
            <person name="Tran Van P."/>
        </authorList>
    </citation>
    <scope>NUCLEOTIDE SEQUENCE</scope>
</reference>
<dbReference type="Gene3D" id="3.40.190.10">
    <property type="entry name" value="Periplasmic binding protein-like II"/>
    <property type="match status" value="1"/>
</dbReference>
<feature type="transmembrane region" description="Helical" evidence="9">
    <location>
        <begin position="401"/>
        <end position="426"/>
    </location>
</feature>
<dbReference type="Gene3D" id="1.10.287.70">
    <property type="match status" value="1"/>
</dbReference>
<evidence type="ECO:0000313" key="12">
    <source>
        <dbReference type="Proteomes" id="UP001153148"/>
    </source>
</evidence>
<accession>A0ABN7NUG7</accession>
<comment type="similarity">
    <text evidence="2">Belongs to the glutamate-gated ion channel (TC 1.A.10.1) family.</text>
</comment>
<feature type="transmembrane region" description="Helical" evidence="9">
    <location>
        <begin position="173"/>
        <end position="190"/>
    </location>
</feature>
<protein>
    <recommendedName>
        <fullName evidence="10">Ionotropic glutamate receptor C-terminal domain-containing protein</fullName>
    </recommendedName>
</protein>
<dbReference type="EMBL" id="CAJPIN010009479">
    <property type="protein sequence ID" value="CAG2059414.1"/>
    <property type="molecule type" value="Genomic_DNA"/>
</dbReference>
<keyword evidence="5 9" id="KW-1133">Transmembrane helix</keyword>
<evidence type="ECO:0000256" key="5">
    <source>
        <dbReference type="ARBA" id="ARBA00022989"/>
    </source>
</evidence>
<evidence type="ECO:0000256" key="4">
    <source>
        <dbReference type="ARBA" id="ARBA00022692"/>
    </source>
</evidence>
<comment type="subcellular location">
    <subcellularLocation>
        <location evidence="1">Cell membrane</location>
        <topology evidence="1">Multi-pass membrane protein</topology>
    </subcellularLocation>
</comment>
<sequence length="449" mass="51094">MKRITSDVELWGSKQLNGTFSGLIGEVVSGSADVALGNLHYTQYHLDLMDLTKPYITECLTFLTPESLTDNSWMTLILPFKVYMWITVILTLFVGGFVFYALARFQKYLNSPHSKLTEPEKNIPVKKLLVKDVGEQRNVIQEQKVHTESESAVNAKEESGLEGLYLFGDLRNGILYTYSMLLLVSLPKLPTGWSIRVLTGWWWMYCILVVTAYRASMTAILANPAPRVTIDTLDQLATNPISCGGWGEQNKDFFLTSLDTAGRKIGEKFEVIHDTNSALDRVSKGTFAFYDNIYFLRYASVKKQSQTEQNKSSEDKVSNTDQSNSVDRNLHIMRDCAINMPISIGLRKNSPLKLQMDKFILRMIEAGLIKKWLNDVMLVTFSAEIPDQGESTKALMDLRKLYGAFVALGLGYFLSISMLIVEQIYWKYVVTKSPYFDKYNRKMFYANKI</sequence>
<evidence type="ECO:0000313" key="11">
    <source>
        <dbReference type="EMBL" id="CAG2059414.1"/>
    </source>
</evidence>
<dbReference type="PANTHER" id="PTHR42643">
    <property type="entry name" value="IONOTROPIC RECEPTOR 20A-RELATED"/>
    <property type="match status" value="1"/>
</dbReference>
<feature type="domain" description="Ionotropic glutamate receptor C-terminal" evidence="10">
    <location>
        <begin position="171"/>
        <end position="411"/>
    </location>
</feature>
<dbReference type="PANTHER" id="PTHR42643:SF35">
    <property type="entry name" value="IONOTROPIC RECEPTOR 68A, ISOFORM A"/>
    <property type="match status" value="1"/>
</dbReference>
<name>A0ABN7NUG7_TIMPD</name>
<proteinExistence type="inferred from homology"/>
<dbReference type="SUPFAM" id="SSF53850">
    <property type="entry name" value="Periplasmic binding protein-like II"/>
    <property type="match status" value="1"/>
</dbReference>
<feature type="transmembrane region" description="Helical" evidence="9">
    <location>
        <begin position="202"/>
        <end position="222"/>
    </location>
</feature>
<evidence type="ECO:0000256" key="7">
    <source>
        <dbReference type="ARBA" id="ARBA00023170"/>
    </source>
</evidence>